<keyword evidence="5" id="KW-1185">Reference proteome</keyword>
<dbReference type="STRING" id="930131.SAMN05216389_12153"/>
<sequence length="319" mass="35719">MENKKPIVVKIDDKKIEYQKKIRSEKRPDSNGYTTTTISREQQAAATDHSHEDEIQPFDRQYDNQLVHSSFKKKKLHSGRIKTFVFSGVSAIIIGSILGIALLNMFVNMDELTGTGNSSPVSTSSNNDSIDNTNSSQSDGEASGGSSQHTISAMNGYVLQGGVFSEEVNASNEATKFEELGYTPVIWEQDNQYYVLVGLTNTEQHAKSLAQSLKEEGLEVFSKPWSSEAIDLELTTEEYTWFQSLQQQWEEATTSLSQEDTLVLNDWQDIIDNSPQSSEMIGNFIESIEPFQQDLQDVGHKESQYILLSIWDELAHLAG</sequence>
<dbReference type="Proteomes" id="UP000198618">
    <property type="component" value="Unassembled WGS sequence"/>
</dbReference>
<feature type="compositionally biased region" description="Low complexity" evidence="1">
    <location>
        <begin position="115"/>
        <end position="139"/>
    </location>
</feature>
<proteinExistence type="predicted"/>
<evidence type="ECO:0000259" key="3">
    <source>
        <dbReference type="PROSITE" id="PS51724"/>
    </source>
</evidence>
<feature type="transmembrane region" description="Helical" evidence="2">
    <location>
        <begin position="83"/>
        <end position="107"/>
    </location>
</feature>
<keyword evidence="2" id="KW-1133">Transmembrane helix</keyword>
<dbReference type="Gene3D" id="3.30.70.1070">
    <property type="entry name" value="Sporulation related repeat"/>
    <property type="match status" value="1"/>
</dbReference>
<dbReference type="InterPro" id="IPR007730">
    <property type="entry name" value="SPOR-like_dom"/>
</dbReference>
<dbReference type="GO" id="GO:0042834">
    <property type="term" value="F:peptidoglycan binding"/>
    <property type="evidence" value="ECO:0007669"/>
    <property type="project" value="InterPro"/>
</dbReference>
<feature type="region of interest" description="Disordered" evidence="1">
    <location>
        <begin position="20"/>
        <end position="55"/>
    </location>
</feature>
<evidence type="ECO:0000256" key="1">
    <source>
        <dbReference type="SAM" id="MobiDB-lite"/>
    </source>
</evidence>
<dbReference type="PROSITE" id="PS51724">
    <property type="entry name" value="SPOR"/>
    <property type="match status" value="1"/>
</dbReference>
<accession>A0A1I0GGH1</accession>
<keyword evidence="2" id="KW-0472">Membrane</keyword>
<dbReference type="SUPFAM" id="SSF110997">
    <property type="entry name" value="Sporulation related repeat"/>
    <property type="match status" value="1"/>
</dbReference>
<feature type="compositionally biased region" description="Polar residues" evidence="1">
    <location>
        <begin position="31"/>
        <end position="45"/>
    </location>
</feature>
<evidence type="ECO:0000313" key="5">
    <source>
        <dbReference type="Proteomes" id="UP000198618"/>
    </source>
</evidence>
<reference evidence="4 5" key="1">
    <citation type="submission" date="2016-10" db="EMBL/GenBank/DDBJ databases">
        <authorList>
            <person name="de Groot N.N."/>
        </authorList>
    </citation>
    <scope>NUCLEOTIDE SEQUENCE [LARGE SCALE GENOMIC DNA]</scope>
    <source>
        <strain evidence="4 5">IBRC-M 10780</strain>
    </source>
</reference>
<organism evidence="4 5">
    <name type="scientific">Oceanobacillus limi</name>
    <dbReference type="NCBI Taxonomy" id="930131"/>
    <lineage>
        <taxon>Bacteria</taxon>
        <taxon>Bacillati</taxon>
        <taxon>Bacillota</taxon>
        <taxon>Bacilli</taxon>
        <taxon>Bacillales</taxon>
        <taxon>Bacillaceae</taxon>
        <taxon>Oceanobacillus</taxon>
    </lineage>
</organism>
<dbReference type="OrthoDB" id="2969309at2"/>
<feature type="domain" description="SPOR" evidence="3">
    <location>
        <begin position="151"/>
        <end position="228"/>
    </location>
</feature>
<evidence type="ECO:0000256" key="2">
    <source>
        <dbReference type="SAM" id="Phobius"/>
    </source>
</evidence>
<dbReference type="RefSeq" id="WP_090872111.1">
    <property type="nucleotide sequence ID" value="NZ_FOHE01000021.1"/>
</dbReference>
<dbReference type="AlphaFoldDB" id="A0A1I0GGH1"/>
<protein>
    <submittedName>
        <fullName evidence="4">Sporulation related domain-containing protein</fullName>
    </submittedName>
</protein>
<feature type="compositionally biased region" description="Basic and acidic residues" evidence="1">
    <location>
        <begin position="20"/>
        <end position="29"/>
    </location>
</feature>
<dbReference type="Pfam" id="PF05036">
    <property type="entry name" value="SPOR"/>
    <property type="match status" value="1"/>
</dbReference>
<name>A0A1I0GGH1_9BACI</name>
<feature type="region of interest" description="Disordered" evidence="1">
    <location>
        <begin position="115"/>
        <end position="148"/>
    </location>
</feature>
<keyword evidence="2" id="KW-0812">Transmembrane</keyword>
<dbReference type="InterPro" id="IPR036680">
    <property type="entry name" value="SPOR-like_sf"/>
</dbReference>
<gene>
    <name evidence="4" type="ORF">SAMN05216389_12153</name>
</gene>
<evidence type="ECO:0000313" key="4">
    <source>
        <dbReference type="EMBL" id="SET70008.1"/>
    </source>
</evidence>
<dbReference type="EMBL" id="FOHE01000021">
    <property type="protein sequence ID" value="SET70008.1"/>
    <property type="molecule type" value="Genomic_DNA"/>
</dbReference>